<dbReference type="AlphaFoldDB" id="A0A067RCV5"/>
<dbReference type="FunFam" id="3.30.160.60:FF:000125">
    <property type="entry name" value="Putative zinc finger protein 143"/>
    <property type="match status" value="3"/>
</dbReference>
<evidence type="ECO:0000313" key="13">
    <source>
        <dbReference type="EMBL" id="KDR21671.1"/>
    </source>
</evidence>
<evidence type="ECO:0000313" key="14">
    <source>
        <dbReference type="Proteomes" id="UP000027135"/>
    </source>
</evidence>
<evidence type="ECO:0000256" key="10">
    <source>
        <dbReference type="PROSITE-ProRule" id="PRU00042"/>
    </source>
</evidence>
<proteinExistence type="predicted"/>
<dbReference type="InterPro" id="IPR013087">
    <property type="entry name" value="Znf_C2H2_type"/>
</dbReference>
<dbReference type="Proteomes" id="UP000027135">
    <property type="component" value="Unassembled WGS sequence"/>
</dbReference>
<feature type="domain" description="C2H2-type" evidence="12">
    <location>
        <begin position="347"/>
        <end position="376"/>
    </location>
</feature>
<evidence type="ECO:0000256" key="2">
    <source>
        <dbReference type="ARBA" id="ARBA00022723"/>
    </source>
</evidence>
<reference evidence="13 14" key="1">
    <citation type="journal article" date="2014" name="Nat. Commun.">
        <title>Molecular traces of alternative social organization in a termite genome.</title>
        <authorList>
            <person name="Terrapon N."/>
            <person name="Li C."/>
            <person name="Robertson H.M."/>
            <person name="Ji L."/>
            <person name="Meng X."/>
            <person name="Booth W."/>
            <person name="Chen Z."/>
            <person name="Childers C.P."/>
            <person name="Glastad K.M."/>
            <person name="Gokhale K."/>
            <person name="Gowin J."/>
            <person name="Gronenberg W."/>
            <person name="Hermansen R.A."/>
            <person name="Hu H."/>
            <person name="Hunt B.G."/>
            <person name="Huylmans A.K."/>
            <person name="Khalil S.M."/>
            <person name="Mitchell R.D."/>
            <person name="Munoz-Torres M.C."/>
            <person name="Mustard J.A."/>
            <person name="Pan H."/>
            <person name="Reese J.T."/>
            <person name="Scharf M.E."/>
            <person name="Sun F."/>
            <person name="Vogel H."/>
            <person name="Xiao J."/>
            <person name="Yang W."/>
            <person name="Yang Z."/>
            <person name="Yang Z."/>
            <person name="Zhou J."/>
            <person name="Zhu J."/>
            <person name="Brent C.S."/>
            <person name="Elsik C.G."/>
            <person name="Goodisman M.A."/>
            <person name="Liberles D.A."/>
            <person name="Roe R.M."/>
            <person name="Vargo E.L."/>
            <person name="Vilcinskas A."/>
            <person name="Wang J."/>
            <person name="Bornberg-Bauer E."/>
            <person name="Korb J."/>
            <person name="Zhang G."/>
            <person name="Liebig J."/>
        </authorList>
    </citation>
    <scope>NUCLEOTIDE SEQUENCE [LARGE SCALE GENOMIC DNA]</scope>
    <source>
        <tissue evidence="13">Whole organism</tissue>
    </source>
</reference>
<dbReference type="Gene3D" id="3.30.160.60">
    <property type="entry name" value="Classic Zinc Finger"/>
    <property type="match status" value="7"/>
</dbReference>
<protein>
    <recommendedName>
        <fullName evidence="12">C2H2-type domain-containing protein</fullName>
    </recommendedName>
</protein>
<dbReference type="EMBL" id="KK852543">
    <property type="protein sequence ID" value="KDR21671.1"/>
    <property type="molecule type" value="Genomic_DNA"/>
</dbReference>
<evidence type="ECO:0000256" key="8">
    <source>
        <dbReference type="ARBA" id="ARBA00023163"/>
    </source>
</evidence>
<dbReference type="FunFam" id="3.30.160.60:FF:001102">
    <property type="entry name" value="Transcription factor IIIA"/>
    <property type="match status" value="1"/>
</dbReference>
<evidence type="ECO:0000256" key="4">
    <source>
        <dbReference type="ARBA" id="ARBA00022771"/>
    </source>
</evidence>
<keyword evidence="4 10" id="KW-0863">Zinc-finger</keyword>
<dbReference type="GO" id="GO:0000785">
    <property type="term" value="C:chromatin"/>
    <property type="evidence" value="ECO:0007669"/>
    <property type="project" value="TreeGrafter"/>
</dbReference>
<feature type="domain" description="C2H2-type" evidence="12">
    <location>
        <begin position="257"/>
        <end position="286"/>
    </location>
</feature>
<dbReference type="OrthoDB" id="6077919at2759"/>
<dbReference type="SUPFAM" id="SSF57667">
    <property type="entry name" value="beta-beta-alpha zinc fingers"/>
    <property type="match status" value="4"/>
</dbReference>
<evidence type="ECO:0000256" key="7">
    <source>
        <dbReference type="ARBA" id="ARBA00023125"/>
    </source>
</evidence>
<keyword evidence="8" id="KW-0804">Transcription</keyword>
<feature type="domain" description="C2H2-type" evidence="12">
    <location>
        <begin position="287"/>
        <end position="316"/>
    </location>
</feature>
<feature type="domain" description="C2H2-type" evidence="12">
    <location>
        <begin position="407"/>
        <end position="430"/>
    </location>
</feature>
<keyword evidence="6" id="KW-0805">Transcription regulation</keyword>
<keyword evidence="3" id="KW-0677">Repeat</keyword>
<comment type="subcellular location">
    <subcellularLocation>
        <location evidence="1">Nucleus</location>
    </subcellularLocation>
</comment>
<dbReference type="FunFam" id="3.30.160.60:FF:000072">
    <property type="entry name" value="zinc finger protein 143 isoform X1"/>
    <property type="match status" value="1"/>
</dbReference>
<feature type="domain" description="C2H2-type" evidence="12">
    <location>
        <begin position="317"/>
        <end position="346"/>
    </location>
</feature>
<keyword evidence="5" id="KW-0862">Zinc</keyword>
<gene>
    <name evidence="13" type="ORF">L798_03796</name>
</gene>
<evidence type="ECO:0000259" key="12">
    <source>
        <dbReference type="PROSITE" id="PS50157"/>
    </source>
</evidence>
<dbReference type="GO" id="GO:0008270">
    <property type="term" value="F:zinc ion binding"/>
    <property type="evidence" value="ECO:0007669"/>
    <property type="project" value="UniProtKB-KW"/>
</dbReference>
<sequence length="542" mass="57933">MARMPSVGENSALLCKSLGSVVAANLVTCKKGGQSDTKLGVLDCLSDPLTVLVSPSEEKEVEQLQSSEDDESLIVSSAAAGVSFNSSTTLTAVTLADGTQAFVAEDINLDADGLETETLELEDGSTLLIQEIPKFLDGHTVQLEDGTTAFVHPSIKAGESFQPVELEDGSTAFIALNGSVLDALSLEGFAALGSESLKQSSASSVVAGGRAEDESGELCVRDRAKSFMCPHEGCGKLYTTLHHLKVHERAHTGDRPFRCTESGCDKAFATGYGRKAHVRTHTGEKPYKCPEETCGKSFKTSGDLQKHVRTHTGERPFQCPIPGCGRSFTTSNIRKVHVRTHTGERPYVCPEEGCDRAFASATNYKNHLRIHSGEKPYVCTVQGCVKRFTEYSSLYKHHMVHSQQKPYYCSLCARHYRQASTLTMHKRTAHGIVEADDGTEIVLGETVFALANATSGSAGSKRVSSLGTNLLGLKDGNTLVALQTSDGSCPLENVSSGQFLVVADPAQLAALEQLGMTATQVDETDDLDMTEDASSDGSILPI</sequence>
<dbReference type="GO" id="GO:0031519">
    <property type="term" value="C:PcG protein complex"/>
    <property type="evidence" value="ECO:0007669"/>
    <property type="project" value="TreeGrafter"/>
</dbReference>
<feature type="domain" description="C2H2-type" evidence="12">
    <location>
        <begin position="377"/>
        <end position="406"/>
    </location>
</feature>
<dbReference type="eggNOG" id="KOG1721">
    <property type="taxonomic scope" value="Eukaryota"/>
</dbReference>
<organism evidence="13 14">
    <name type="scientific">Zootermopsis nevadensis</name>
    <name type="common">Dampwood termite</name>
    <dbReference type="NCBI Taxonomy" id="136037"/>
    <lineage>
        <taxon>Eukaryota</taxon>
        <taxon>Metazoa</taxon>
        <taxon>Ecdysozoa</taxon>
        <taxon>Arthropoda</taxon>
        <taxon>Hexapoda</taxon>
        <taxon>Insecta</taxon>
        <taxon>Pterygota</taxon>
        <taxon>Neoptera</taxon>
        <taxon>Polyneoptera</taxon>
        <taxon>Dictyoptera</taxon>
        <taxon>Blattodea</taxon>
        <taxon>Blattoidea</taxon>
        <taxon>Termitoidae</taxon>
        <taxon>Termopsidae</taxon>
        <taxon>Zootermopsis</taxon>
    </lineage>
</organism>
<keyword evidence="9" id="KW-0539">Nucleus</keyword>
<evidence type="ECO:0000256" key="6">
    <source>
        <dbReference type="ARBA" id="ARBA00023015"/>
    </source>
</evidence>
<dbReference type="PROSITE" id="PS50157">
    <property type="entry name" value="ZINC_FINGER_C2H2_2"/>
    <property type="match status" value="7"/>
</dbReference>
<keyword evidence="2" id="KW-0479">Metal-binding</keyword>
<evidence type="ECO:0000256" key="11">
    <source>
        <dbReference type="SAM" id="MobiDB-lite"/>
    </source>
</evidence>
<name>A0A067RCV5_ZOONE</name>
<dbReference type="InParanoid" id="A0A067RCV5"/>
<dbReference type="SMART" id="SM00355">
    <property type="entry name" value="ZnF_C2H2"/>
    <property type="match status" value="7"/>
</dbReference>
<evidence type="ECO:0000256" key="9">
    <source>
        <dbReference type="ARBA" id="ARBA00023242"/>
    </source>
</evidence>
<feature type="domain" description="C2H2-type" evidence="12">
    <location>
        <begin position="227"/>
        <end position="256"/>
    </location>
</feature>
<dbReference type="GO" id="GO:0005667">
    <property type="term" value="C:transcription regulator complex"/>
    <property type="evidence" value="ECO:0007669"/>
    <property type="project" value="TreeGrafter"/>
</dbReference>
<evidence type="ECO:0000256" key="5">
    <source>
        <dbReference type="ARBA" id="ARBA00022833"/>
    </source>
</evidence>
<dbReference type="GO" id="GO:0000981">
    <property type="term" value="F:DNA-binding transcription factor activity, RNA polymerase II-specific"/>
    <property type="evidence" value="ECO:0007669"/>
    <property type="project" value="TreeGrafter"/>
</dbReference>
<dbReference type="PANTHER" id="PTHR14003:SF23">
    <property type="entry name" value="ZINC FINGER PROTEIN 143"/>
    <property type="match status" value="1"/>
</dbReference>
<dbReference type="FunFam" id="3.30.160.60:FF:000071">
    <property type="entry name" value="Putative zinc finger protein 143"/>
    <property type="match status" value="1"/>
</dbReference>
<dbReference type="Pfam" id="PF00096">
    <property type="entry name" value="zf-C2H2"/>
    <property type="match status" value="2"/>
</dbReference>
<keyword evidence="14" id="KW-1185">Reference proteome</keyword>
<dbReference type="PANTHER" id="PTHR14003">
    <property type="entry name" value="TRANSCRIPTIONAL REPRESSOR PROTEIN YY"/>
    <property type="match status" value="1"/>
</dbReference>
<dbReference type="GO" id="GO:0000978">
    <property type="term" value="F:RNA polymerase II cis-regulatory region sequence-specific DNA binding"/>
    <property type="evidence" value="ECO:0007669"/>
    <property type="project" value="TreeGrafter"/>
</dbReference>
<dbReference type="InterPro" id="IPR036236">
    <property type="entry name" value="Znf_C2H2_sf"/>
</dbReference>
<feature type="compositionally biased region" description="Acidic residues" evidence="11">
    <location>
        <begin position="522"/>
        <end position="534"/>
    </location>
</feature>
<evidence type="ECO:0000256" key="1">
    <source>
        <dbReference type="ARBA" id="ARBA00004123"/>
    </source>
</evidence>
<keyword evidence="7" id="KW-0238">DNA-binding</keyword>
<feature type="region of interest" description="Disordered" evidence="11">
    <location>
        <begin position="521"/>
        <end position="542"/>
    </location>
</feature>
<accession>A0A067RCV5</accession>
<evidence type="ECO:0000256" key="3">
    <source>
        <dbReference type="ARBA" id="ARBA00022737"/>
    </source>
</evidence>
<dbReference type="PROSITE" id="PS00028">
    <property type="entry name" value="ZINC_FINGER_C2H2_1"/>
    <property type="match status" value="7"/>
</dbReference>